<keyword evidence="2" id="KW-1185">Reference proteome</keyword>
<organism evidence="1 2">
    <name type="scientific">Aporhodopirellula aestuarii</name>
    <dbReference type="NCBI Taxonomy" id="2950107"/>
    <lineage>
        <taxon>Bacteria</taxon>
        <taxon>Pseudomonadati</taxon>
        <taxon>Planctomycetota</taxon>
        <taxon>Planctomycetia</taxon>
        <taxon>Pirellulales</taxon>
        <taxon>Pirellulaceae</taxon>
        <taxon>Aporhodopirellula</taxon>
    </lineage>
</organism>
<evidence type="ECO:0000313" key="2">
    <source>
        <dbReference type="Proteomes" id="UP001202961"/>
    </source>
</evidence>
<proteinExistence type="predicted"/>
<dbReference type="Proteomes" id="UP001202961">
    <property type="component" value="Unassembled WGS sequence"/>
</dbReference>
<evidence type="ECO:0000313" key="1">
    <source>
        <dbReference type="EMBL" id="MCM2372084.1"/>
    </source>
</evidence>
<accession>A0ABT0U5Z7</accession>
<comment type="caution">
    <text evidence="1">The sequence shown here is derived from an EMBL/GenBank/DDBJ whole genome shotgun (WGS) entry which is preliminary data.</text>
</comment>
<protein>
    <submittedName>
        <fullName evidence="1">Uncharacterized protein</fullName>
    </submittedName>
</protein>
<dbReference type="RefSeq" id="WP_250929709.1">
    <property type="nucleotide sequence ID" value="NZ_JAMQBK010000039.1"/>
</dbReference>
<sequence>MRTIYADPQSPLISGAGYVPPDVPIVATTSEDDWHFDGSNIRDVKLRAIRSYSKKYPTEALMLERSRFDGWSVRDLSEVFGGHPGTVCRRLARYEERLRVHVLADVAAWSIRNSFGFTVSPQTADLVTEADAFAVSLQNSERTVDDIPDHGAWSRFIGNAWNLLCAPYLCEETGELRPTYLGGYRCRRTAKTFMDVQILVSDRDLAMEIGTAEHQQFIYDLRRDMTIQL</sequence>
<dbReference type="EMBL" id="JAMQBK010000039">
    <property type="protein sequence ID" value="MCM2372084.1"/>
    <property type="molecule type" value="Genomic_DNA"/>
</dbReference>
<gene>
    <name evidence="1" type="ORF">NB063_15875</name>
</gene>
<reference evidence="1 2" key="1">
    <citation type="journal article" date="2022" name="Syst. Appl. Microbiol.">
        <title>Rhodopirellula aestuarii sp. nov., a novel member of the genus Rhodopirellula isolated from brackish sediments collected in the Tagus River estuary, Portugal.</title>
        <authorList>
            <person name="Vitorino I.R."/>
            <person name="Klimek D."/>
            <person name="Calusinska M."/>
            <person name="Lobo-da-Cunha A."/>
            <person name="Vasconcelos V."/>
            <person name="Lage O.M."/>
        </authorList>
    </citation>
    <scope>NUCLEOTIDE SEQUENCE [LARGE SCALE GENOMIC DNA]</scope>
    <source>
        <strain evidence="1 2">ICT_H3.1</strain>
    </source>
</reference>
<name>A0ABT0U5Z7_9BACT</name>